<sequence>METISNVASAASKLVFGDQKTTTEHNETAGQEPISGQQGKGTANEPFDQGNAGKLECEQLLVSRCSRSG</sequence>
<proteinExistence type="predicted"/>
<accession>A0A6A6VHV5</accession>
<dbReference type="OrthoDB" id="5388207at2759"/>
<reference evidence="2" key="1">
    <citation type="journal article" date="2020" name="Stud. Mycol.">
        <title>101 Dothideomycetes genomes: a test case for predicting lifestyles and emergence of pathogens.</title>
        <authorList>
            <person name="Haridas S."/>
            <person name="Albert R."/>
            <person name="Binder M."/>
            <person name="Bloem J."/>
            <person name="Labutti K."/>
            <person name="Salamov A."/>
            <person name="Andreopoulos B."/>
            <person name="Baker S."/>
            <person name="Barry K."/>
            <person name="Bills G."/>
            <person name="Bluhm B."/>
            <person name="Cannon C."/>
            <person name="Castanera R."/>
            <person name="Culley D."/>
            <person name="Daum C."/>
            <person name="Ezra D."/>
            <person name="Gonzalez J."/>
            <person name="Henrissat B."/>
            <person name="Kuo A."/>
            <person name="Liang C."/>
            <person name="Lipzen A."/>
            <person name="Lutzoni F."/>
            <person name="Magnuson J."/>
            <person name="Mondo S."/>
            <person name="Nolan M."/>
            <person name="Ohm R."/>
            <person name="Pangilinan J."/>
            <person name="Park H.-J."/>
            <person name="Ramirez L."/>
            <person name="Alfaro M."/>
            <person name="Sun H."/>
            <person name="Tritt A."/>
            <person name="Yoshinaga Y."/>
            <person name="Zwiers L.-H."/>
            <person name="Turgeon B."/>
            <person name="Goodwin S."/>
            <person name="Spatafora J."/>
            <person name="Crous P."/>
            <person name="Grigoriev I."/>
        </authorList>
    </citation>
    <scope>NUCLEOTIDE SEQUENCE</scope>
    <source>
        <strain evidence="2">CBS 119925</strain>
    </source>
</reference>
<evidence type="ECO:0000256" key="1">
    <source>
        <dbReference type="SAM" id="MobiDB-lite"/>
    </source>
</evidence>
<gene>
    <name evidence="2" type="ORF">M011DRAFT_466563</name>
</gene>
<name>A0A6A6VHV5_9PLEO</name>
<feature type="region of interest" description="Disordered" evidence="1">
    <location>
        <begin position="1"/>
        <end position="53"/>
    </location>
</feature>
<dbReference type="Proteomes" id="UP000799440">
    <property type="component" value="Unassembled WGS sequence"/>
</dbReference>
<organism evidence="2 3">
    <name type="scientific">Sporormia fimetaria CBS 119925</name>
    <dbReference type="NCBI Taxonomy" id="1340428"/>
    <lineage>
        <taxon>Eukaryota</taxon>
        <taxon>Fungi</taxon>
        <taxon>Dikarya</taxon>
        <taxon>Ascomycota</taxon>
        <taxon>Pezizomycotina</taxon>
        <taxon>Dothideomycetes</taxon>
        <taxon>Pleosporomycetidae</taxon>
        <taxon>Pleosporales</taxon>
        <taxon>Sporormiaceae</taxon>
        <taxon>Sporormia</taxon>
    </lineage>
</organism>
<protein>
    <submittedName>
        <fullName evidence="2">Uncharacterized protein</fullName>
    </submittedName>
</protein>
<keyword evidence="3" id="KW-1185">Reference proteome</keyword>
<dbReference type="EMBL" id="MU006568">
    <property type="protein sequence ID" value="KAF2748791.1"/>
    <property type="molecule type" value="Genomic_DNA"/>
</dbReference>
<dbReference type="AlphaFoldDB" id="A0A6A6VHV5"/>
<evidence type="ECO:0000313" key="3">
    <source>
        <dbReference type="Proteomes" id="UP000799440"/>
    </source>
</evidence>
<evidence type="ECO:0000313" key="2">
    <source>
        <dbReference type="EMBL" id="KAF2748791.1"/>
    </source>
</evidence>